<evidence type="ECO:0000313" key="1">
    <source>
        <dbReference type="EMBL" id="MDP9907791.1"/>
    </source>
</evidence>
<evidence type="ECO:0000313" key="3">
    <source>
        <dbReference type="Proteomes" id="UP001230951"/>
    </source>
</evidence>
<comment type="caution">
    <text evidence="1">The sequence shown here is derived from an EMBL/GenBank/DDBJ whole genome shotgun (WGS) entry which is preliminary data.</text>
</comment>
<dbReference type="AlphaFoldDB" id="A0AAW8DN76"/>
<keyword evidence="3" id="KW-1185">Reference proteome</keyword>
<dbReference type="RefSeq" id="WP_306964580.1">
    <property type="nucleotide sequence ID" value="NZ_JAUSRG010000027.1"/>
</dbReference>
<gene>
    <name evidence="1" type="ORF">J2S90_004786</name>
    <name evidence="2" type="ORF">J2S93_003437</name>
</gene>
<sequence length="92" mass="9750">MLSRQLPISPAIGKTHSVGHGYPACTTAAPAGSRRRGSVRWRFNAFDGGGRAGGPNSGRATGGNHSYSAFADRFQPEPLDAKFNLCGDRYPD</sequence>
<evidence type="ECO:0000313" key="4">
    <source>
        <dbReference type="Proteomes" id="UP001242995"/>
    </source>
</evidence>
<dbReference type="Proteomes" id="UP001230951">
    <property type="component" value="Unassembled WGS sequence"/>
</dbReference>
<reference evidence="1 3" key="1">
    <citation type="submission" date="2023-07" db="EMBL/GenBank/DDBJ databases">
        <title>Sorghum-associated microbial communities from plants grown in Nebraska, USA.</title>
        <authorList>
            <person name="Schachtman D."/>
        </authorList>
    </citation>
    <scope>NUCLEOTIDE SEQUENCE</scope>
    <source>
        <strain evidence="1">DS1006</strain>
        <strain evidence="2 3">DS1016</strain>
    </source>
</reference>
<protein>
    <submittedName>
        <fullName evidence="1">Uncharacterized protein</fullName>
    </submittedName>
</protein>
<accession>A0AAW8DN76</accession>
<dbReference type="Proteomes" id="UP001242995">
    <property type="component" value="Unassembled WGS sequence"/>
</dbReference>
<name>A0AAW8DN76_9MICC</name>
<dbReference type="EMBL" id="JAUSTF010000009">
    <property type="protein sequence ID" value="MDQ0181990.1"/>
    <property type="molecule type" value="Genomic_DNA"/>
</dbReference>
<proteinExistence type="predicted"/>
<evidence type="ECO:0000313" key="2">
    <source>
        <dbReference type="EMBL" id="MDQ0181990.1"/>
    </source>
</evidence>
<organism evidence="1 4">
    <name type="scientific">Arthrobacter bambusae</name>
    <dbReference type="NCBI Taxonomy" id="1338426"/>
    <lineage>
        <taxon>Bacteria</taxon>
        <taxon>Bacillati</taxon>
        <taxon>Actinomycetota</taxon>
        <taxon>Actinomycetes</taxon>
        <taxon>Micrococcales</taxon>
        <taxon>Micrococcaceae</taxon>
        <taxon>Arthrobacter</taxon>
    </lineage>
</organism>
<dbReference type="EMBL" id="JAUSRG010000027">
    <property type="protein sequence ID" value="MDP9907791.1"/>
    <property type="molecule type" value="Genomic_DNA"/>
</dbReference>